<organism evidence="1">
    <name type="scientific">Anguilla anguilla</name>
    <name type="common">European freshwater eel</name>
    <name type="synonym">Muraena anguilla</name>
    <dbReference type="NCBI Taxonomy" id="7936"/>
    <lineage>
        <taxon>Eukaryota</taxon>
        <taxon>Metazoa</taxon>
        <taxon>Chordata</taxon>
        <taxon>Craniata</taxon>
        <taxon>Vertebrata</taxon>
        <taxon>Euteleostomi</taxon>
        <taxon>Actinopterygii</taxon>
        <taxon>Neopterygii</taxon>
        <taxon>Teleostei</taxon>
        <taxon>Anguilliformes</taxon>
        <taxon>Anguillidae</taxon>
        <taxon>Anguilla</taxon>
    </lineage>
</organism>
<accession>A0A0E9P5P7</accession>
<reference evidence="1" key="1">
    <citation type="submission" date="2014-11" db="EMBL/GenBank/DDBJ databases">
        <authorList>
            <person name="Amaro Gonzalez C."/>
        </authorList>
    </citation>
    <scope>NUCLEOTIDE SEQUENCE</scope>
</reference>
<dbReference type="AlphaFoldDB" id="A0A0E9P5P7"/>
<protein>
    <submittedName>
        <fullName evidence="1">Uncharacterized protein</fullName>
    </submittedName>
</protein>
<name>A0A0E9P5P7_ANGAN</name>
<sequence length="44" mass="5272">MKCLILMTVFQIHETERKCSYVHTFLPLPDSHLLDMSFLRTNVY</sequence>
<dbReference type="EMBL" id="GBXM01108721">
    <property type="protein sequence ID" value="JAG99855.1"/>
    <property type="molecule type" value="Transcribed_RNA"/>
</dbReference>
<proteinExistence type="predicted"/>
<reference evidence="1" key="2">
    <citation type="journal article" date="2015" name="Fish Shellfish Immunol.">
        <title>Early steps in the European eel (Anguilla anguilla)-Vibrio vulnificus interaction in the gills: Role of the RtxA13 toxin.</title>
        <authorList>
            <person name="Callol A."/>
            <person name="Pajuelo D."/>
            <person name="Ebbesson L."/>
            <person name="Teles M."/>
            <person name="MacKenzie S."/>
            <person name="Amaro C."/>
        </authorList>
    </citation>
    <scope>NUCLEOTIDE SEQUENCE</scope>
</reference>
<evidence type="ECO:0000313" key="1">
    <source>
        <dbReference type="EMBL" id="JAG99855.1"/>
    </source>
</evidence>